<accession>A0A1H2YSE2</accession>
<dbReference type="GO" id="GO:0008168">
    <property type="term" value="F:methyltransferase activity"/>
    <property type="evidence" value="ECO:0007669"/>
    <property type="project" value="UniProtKB-KW"/>
</dbReference>
<keyword evidence="4" id="KW-1185">Reference proteome</keyword>
<dbReference type="OrthoDB" id="5242847at2"/>
<proteinExistence type="predicted"/>
<dbReference type="STRING" id="589385.SAMN05421504_102246"/>
<protein>
    <submittedName>
        <fullName evidence="3">Methyltransferase domain-containing protein</fullName>
    </submittedName>
</protein>
<dbReference type="Gene3D" id="3.40.50.150">
    <property type="entry name" value="Vaccinia Virus protein VP39"/>
    <property type="match status" value="1"/>
</dbReference>
<keyword evidence="3" id="KW-0489">Methyltransferase</keyword>
<dbReference type="RefSeq" id="WP_091288168.1">
    <property type="nucleotide sequence ID" value="NZ_FNON01000002.1"/>
</dbReference>
<dbReference type="AlphaFoldDB" id="A0A1H2YSE2"/>
<dbReference type="GO" id="GO:0032259">
    <property type="term" value="P:methylation"/>
    <property type="evidence" value="ECO:0007669"/>
    <property type="project" value="UniProtKB-KW"/>
</dbReference>
<dbReference type="EMBL" id="FNON01000002">
    <property type="protein sequence ID" value="SDX08076.1"/>
    <property type="molecule type" value="Genomic_DNA"/>
</dbReference>
<feature type="domain" description="Methyltransferase" evidence="2">
    <location>
        <begin position="65"/>
        <end position="144"/>
    </location>
</feature>
<evidence type="ECO:0000313" key="4">
    <source>
        <dbReference type="Proteomes" id="UP000199515"/>
    </source>
</evidence>
<evidence type="ECO:0000313" key="3">
    <source>
        <dbReference type="EMBL" id="SDX08076.1"/>
    </source>
</evidence>
<dbReference type="InterPro" id="IPR029063">
    <property type="entry name" value="SAM-dependent_MTases_sf"/>
</dbReference>
<dbReference type="Pfam" id="PF13649">
    <property type="entry name" value="Methyltransf_25"/>
    <property type="match status" value="1"/>
</dbReference>
<dbReference type="SUPFAM" id="SSF53335">
    <property type="entry name" value="S-adenosyl-L-methionine-dependent methyltransferases"/>
    <property type="match status" value="1"/>
</dbReference>
<feature type="region of interest" description="Disordered" evidence="1">
    <location>
        <begin position="245"/>
        <end position="276"/>
    </location>
</feature>
<organism evidence="3 4">
    <name type="scientific">Amycolatopsis xylanica</name>
    <dbReference type="NCBI Taxonomy" id="589385"/>
    <lineage>
        <taxon>Bacteria</taxon>
        <taxon>Bacillati</taxon>
        <taxon>Actinomycetota</taxon>
        <taxon>Actinomycetes</taxon>
        <taxon>Pseudonocardiales</taxon>
        <taxon>Pseudonocardiaceae</taxon>
        <taxon>Amycolatopsis</taxon>
    </lineage>
</organism>
<evidence type="ECO:0000256" key="1">
    <source>
        <dbReference type="SAM" id="MobiDB-lite"/>
    </source>
</evidence>
<dbReference type="Proteomes" id="UP000199515">
    <property type="component" value="Unassembled WGS sequence"/>
</dbReference>
<reference evidence="3 4" key="1">
    <citation type="submission" date="2016-10" db="EMBL/GenBank/DDBJ databases">
        <authorList>
            <person name="de Groot N.N."/>
        </authorList>
    </citation>
    <scope>NUCLEOTIDE SEQUENCE [LARGE SCALE GENOMIC DNA]</scope>
    <source>
        <strain evidence="3 4">CPCC 202699</strain>
    </source>
</reference>
<sequence length="276" mass="29677">MTALDAWTEQLAAWAIPEHIVAAAPESPWVLPKAVFTRRADRYVGSPVGASYEELHKALQDKGTVLDIGAGAGAASLPAAEFITHLTAVDANEDLLAEFAQRATALGVEHELVHGCWPEVAGDVDPADVVICANVLYNVPDLRPFAEALTGWARRRVIVELADAHPLTSINALWKHFHGIDRPLGPTAEDAAAALRELGIEPEVARWRRPAMAEYRRFGELVDVTRRRLCLPPEAADDVAEALRGQGIDAGNPPDLGSSGREVVTLSWSGSPKRGS</sequence>
<name>A0A1H2YSE2_9PSEU</name>
<keyword evidence="3" id="KW-0808">Transferase</keyword>
<evidence type="ECO:0000259" key="2">
    <source>
        <dbReference type="Pfam" id="PF13649"/>
    </source>
</evidence>
<dbReference type="CDD" id="cd02440">
    <property type="entry name" value="AdoMet_MTases"/>
    <property type="match status" value="1"/>
</dbReference>
<dbReference type="InterPro" id="IPR041698">
    <property type="entry name" value="Methyltransf_25"/>
</dbReference>
<gene>
    <name evidence="3" type="ORF">SAMN05421504_102246</name>
</gene>